<keyword evidence="1" id="KW-0472">Membrane</keyword>
<keyword evidence="1" id="KW-1133">Transmembrane helix</keyword>
<dbReference type="OrthoDB" id="2213at10239"/>
<keyword evidence="3" id="KW-1185">Reference proteome</keyword>
<dbReference type="KEGG" id="vg:26633403"/>
<accession>A0A0K2D026</accession>
<protein>
    <submittedName>
        <fullName evidence="2">Capsid protein</fullName>
    </submittedName>
</protein>
<evidence type="ECO:0000313" key="2">
    <source>
        <dbReference type="EMBL" id="ALA13174.1"/>
    </source>
</evidence>
<proteinExistence type="predicted"/>
<sequence>MGNELNKDQAQPEVRKLPEEAEKKINEVLSKSFTTGVGITPDTQQNAAALRREFLDDEVKMLAYTSNDFTIYPMISKQQINNTVAKYAVFYQHGRTGHSRFVREVGVASINDPNIRQKTVQMKFLSDTKQQSIAAGLVNNIADPMTVLTDDAISVIAKSIEWAIFYGDAALSNDIDPQAGIEFDGLHKLIDEKTNVLDVRGADLTEQILNKAAVVVGKGYGRATDAFMPIGVQAEFMNNLLDRQRVIQPAAEGGMATGYTVTQFNSVRGAIKLHGSTIMENDNVLVEDRIPQANAPMPPQSIVATVNKDKKGKFTADDVAAGLKYKVVVFSDEAESVASQEVVASLAAADDSVSLAITLQTLYQAQPQFVVVYRQGRETGHFFQIARVAMSKALNNVITFVDTNEVIPETTDVFLGEMNPQVVSLLELLPMMRLPLAQMNATYTFTVLWYGALALYAPKKWVRIKNVKYIPALAADVTIPVK</sequence>
<feature type="transmembrane region" description="Helical" evidence="1">
    <location>
        <begin position="441"/>
        <end position="458"/>
    </location>
</feature>
<organism evidence="2 3">
    <name type="scientific">Bacillus phage TsarBomba</name>
    <dbReference type="NCBI Taxonomy" id="1690456"/>
    <lineage>
        <taxon>Viruses</taxon>
        <taxon>Duplodnaviria</taxon>
        <taxon>Heunggongvirae</taxon>
        <taxon>Uroviricota</taxon>
        <taxon>Caudoviricetes</taxon>
        <taxon>Herelleviridae</taxon>
        <taxon>Bastillevirinae</taxon>
        <taxon>Tsarbombavirus</taxon>
        <taxon>Tsarbombavirus tsarbomba</taxon>
    </lineage>
</organism>
<dbReference type="EMBL" id="KT224359">
    <property type="protein sequence ID" value="ALA13174.1"/>
    <property type="molecule type" value="Genomic_DNA"/>
</dbReference>
<evidence type="ECO:0000313" key="3">
    <source>
        <dbReference type="Proteomes" id="UP000204602"/>
    </source>
</evidence>
<dbReference type="Proteomes" id="UP000204602">
    <property type="component" value="Segment"/>
</dbReference>
<reference evidence="2 3" key="1">
    <citation type="journal article" date="2015" name="Genome Announc.">
        <title>Complete Genome Sequence of Bacillus cereus Group Phage TsarBomba.</title>
        <authorList>
            <person name="Erill I."/>
            <person name="Caruso S.M."/>
        </authorList>
    </citation>
    <scope>NUCLEOTIDE SEQUENCE [LARGE SCALE GENOMIC DNA]</scope>
</reference>
<dbReference type="RefSeq" id="YP_009206893.1">
    <property type="nucleotide sequence ID" value="NC_028890.1"/>
</dbReference>
<dbReference type="GeneID" id="26633403"/>
<gene>
    <name evidence="2" type="ORF">TSARBOMBA_78</name>
</gene>
<name>A0A0K2D026_9CAUD</name>
<evidence type="ECO:0000256" key="1">
    <source>
        <dbReference type="SAM" id="Phobius"/>
    </source>
</evidence>
<keyword evidence="1" id="KW-0812">Transmembrane</keyword>